<name>A0A6L2J557_TANCI</name>
<reference evidence="2" key="1">
    <citation type="journal article" date="2019" name="Sci. Rep.">
        <title>Draft genome of Tanacetum cinerariifolium, the natural source of mosquito coil.</title>
        <authorList>
            <person name="Yamashiro T."/>
            <person name="Shiraishi A."/>
            <person name="Satake H."/>
            <person name="Nakayama K."/>
        </authorList>
    </citation>
    <scope>NUCLEOTIDE SEQUENCE</scope>
</reference>
<protein>
    <submittedName>
        <fullName evidence="2">Uncharacterized protein</fullName>
    </submittedName>
</protein>
<proteinExistence type="predicted"/>
<organism evidence="2">
    <name type="scientific">Tanacetum cinerariifolium</name>
    <name type="common">Dalmatian daisy</name>
    <name type="synonym">Chrysanthemum cinerariifolium</name>
    <dbReference type="NCBI Taxonomy" id="118510"/>
    <lineage>
        <taxon>Eukaryota</taxon>
        <taxon>Viridiplantae</taxon>
        <taxon>Streptophyta</taxon>
        <taxon>Embryophyta</taxon>
        <taxon>Tracheophyta</taxon>
        <taxon>Spermatophyta</taxon>
        <taxon>Magnoliopsida</taxon>
        <taxon>eudicotyledons</taxon>
        <taxon>Gunneridae</taxon>
        <taxon>Pentapetalae</taxon>
        <taxon>asterids</taxon>
        <taxon>campanulids</taxon>
        <taxon>Asterales</taxon>
        <taxon>Asteraceae</taxon>
        <taxon>Asteroideae</taxon>
        <taxon>Anthemideae</taxon>
        <taxon>Anthemidinae</taxon>
        <taxon>Tanacetum</taxon>
    </lineage>
</organism>
<evidence type="ECO:0000256" key="1">
    <source>
        <dbReference type="SAM" id="MobiDB-lite"/>
    </source>
</evidence>
<accession>A0A6L2J557</accession>
<comment type="caution">
    <text evidence="2">The sequence shown here is derived from an EMBL/GenBank/DDBJ whole genome shotgun (WGS) entry which is preliminary data.</text>
</comment>
<gene>
    <name evidence="2" type="ORF">Tci_002802</name>
</gene>
<sequence length="104" mass="12129">MSESSVGNYKGKNEEKPNDEWVNPTSKDNIILENYVKKCLSDDPVWYKMGYPLSHKLDEMNILTPLKKSHKEMKEIHYSLNNNFKLLCSMVEPLAKAAAQRRRK</sequence>
<feature type="region of interest" description="Disordered" evidence="1">
    <location>
        <begin position="1"/>
        <end position="25"/>
    </location>
</feature>
<dbReference type="EMBL" id="BKCJ010000192">
    <property type="protein sequence ID" value="GEU30824.1"/>
    <property type="molecule type" value="Genomic_DNA"/>
</dbReference>
<evidence type="ECO:0000313" key="2">
    <source>
        <dbReference type="EMBL" id="GEU30824.1"/>
    </source>
</evidence>
<dbReference type="AlphaFoldDB" id="A0A6L2J557"/>